<dbReference type="HOGENOM" id="CLU_006338_2_1_0"/>
<sequence length="601" mass="63987">MQNICGKVSKWWIALFLLMAPGQQSPSAQGWGMAVAASQGQGQAASCPADSGVIRTFQIEGRGASSPLAGQVVTTEGVVVGDYQEPNQLQGFFLQDLTGDGDPETSDGLFVYTPSGFAVNAGDYVRVTGKVREYASPGDTRGTLTELEEVRSVLVCATGVAVGPTPVTLPLASTGDLERYEGMLVSFSQTLTVSEVYNLGRFGEISLSAGGRLFHPNNGNALGEAAMGNPLRRILLDDGSNVQNPRPIPYLSAADTSGTRRVGDSVVGLTGVLSYGFSSYRVEPVGTVNFIPSNPRPEAPEDVGGSLRVASYNVLNYFTTLGARGASNQAELERQRAKLVAALRALDADIVGLIEIQNNGDAALEDLVRALNTALGSDAYAALATGSLGTDQIKVALIYKPARVRPEGAFRIDDDPIFSRPPLAQTFRDRATGGRFSVVVNHFKSKGCEGASGAETDTGQGCWNALRVRQAQRLLTFINDLRATDPDVLVVGDLNAYAEEDPLKVLTGAGLENLILHISAAKRYSYVFNGESGNLDHALATSSLSSQVTGITEWHINADEPRVLDYNTEFKPDDRYAPTPFRSSDHDPLLVGLNLRADPEP</sequence>
<dbReference type="EMBL" id="CP002042">
    <property type="protein sequence ID" value="ADH63009.1"/>
    <property type="molecule type" value="Genomic_DNA"/>
</dbReference>
<dbReference type="Proteomes" id="UP000001916">
    <property type="component" value="Chromosome"/>
</dbReference>
<dbReference type="eggNOG" id="COG2374">
    <property type="taxonomic scope" value="Bacteria"/>
</dbReference>
<dbReference type="KEGG" id="msv:Mesil_1104"/>
<keyword evidence="2" id="KW-0540">Nuclease</keyword>
<protein>
    <submittedName>
        <fullName evidence="2">Endonuclease/exonuclease/phosphatase</fullName>
    </submittedName>
</protein>
<dbReference type="CDD" id="cd10283">
    <property type="entry name" value="MnuA_DNase1-like"/>
    <property type="match status" value="1"/>
</dbReference>
<dbReference type="NCBIfam" id="NF033681">
    <property type="entry name" value="ExeM_NucH_DNase"/>
    <property type="match status" value="1"/>
</dbReference>
<dbReference type="STRING" id="526227.Mesil_1104"/>
<dbReference type="PANTHER" id="PTHR42834">
    <property type="entry name" value="ENDONUCLEASE/EXONUCLEASE/PHOSPHATASE FAMILY PROTEIN (AFU_ORTHOLOGUE AFUA_3G09210)"/>
    <property type="match status" value="1"/>
</dbReference>
<accession>D7BD91</accession>
<evidence type="ECO:0000259" key="1">
    <source>
        <dbReference type="Pfam" id="PF03372"/>
    </source>
</evidence>
<keyword evidence="3" id="KW-1185">Reference proteome</keyword>
<keyword evidence="2" id="KW-0378">Hydrolase</keyword>
<dbReference type="AlphaFoldDB" id="D7BD91"/>
<dbReference type="CDD" id="cd04486">
    <property type="entry name" value="YhcR_OBF_like"/>
    <property type="match status" value="1"/>
</dbReference>
<gene>
    <name evidence="2" type="ordered locus">Mesil_1104</name>
</gene>
<dbReference type="InterPro" id="IPR047971">
    <property type="entry name" value="ExeM-like"/>
</dbReference>
<organism evidence="2 3">
    <name type="scientific">Allomeiothermus silvanus (strain ATCC 700542 / DSM 9946 / NBRC 106475 / NCIMB 13440 / VI-R2)</name>
    <name type="common">Thermus silvanus</name>
    <dbReference type="NCBI Taxonomy" id="526227"/>
    <lineage>
        <taxon>Bacteria</taxon>
        <taxon>Thermotogati</taxon>
        <taxon>Deinococcota</taxon>
        <taxon>Deinococci</taxon>
        <taxon>Thermales</taxon>
        <taxon>Thermaceae</taxon>
        <taxon>Allomeiothermus</taxon>
    </lineage>
</organism>
<dbReference type="InterPro" id="IPR005135">
    <property type="entry name" value="Endo/exonuclease/phosphatase"/>
</dbReference>
<dbReference type="GO" id="GO:0004519">
    <property type="term" value="F:endonuclease activity"/>
    <property type="evidence" value="ECO:0007669"/>
    <property type="project" value="UniProtKB-KW"/>
</dbReference>
<dbReference type="SUPFAM" id="SSF56219">
    <property type="entry name" value="DNase I-like"/>
    <property type="match status" value="1"/>
</dbReference>
<feature type="domain" description="Endonuclease/exonuclease/phosphatase" evidence="1">
    <location>
        <begin position="310"/>
        <end position="586"/>
    </location>
</feature>
<dbReference type="PANTHER" id="PTHR42834:SF1">
    <property type="entry name" value="ENDONUCLEASE_EXONUCLEASE_PHOSPHATASE FAMILY PROTEIN (AFU_ORTHOLOGUE AFUA_3G09210)"/>
    <property type="match status" value="1"/>
</dbReference>
<dbReference type="Pfam" id="PF03372">
    <property type="entry name" value="Exo_endo_phos"/>
    <property type="match status" value="1"/>
</dbReference>
<dbReference type="InterPro" id="IPR036691">
    <property type="entry name" value="Endo/exonu/phosph_ase_sf"/>
</dbReference>
<evidence type="ECO:0000313" key="2">
    <source>
        <dbReference type="EMBL" id="ADH63009.1"/>
    </source>
</evidence>
<proteinExistence type="predicted"/>
<keyword evidence="2" id="KW-0255">Endonuclease</keyword>
<reference evidence="2 3" key="1">
    <citation type="journal article" date="2010" name="Stand. Genomic Sci.">
        <title>Complete genome sequence of Meiothermus silvanus type strain (VI-R2).</title>
        <authorList>
            <person name="Sikorski J."/>
            <person name="Tindall B.J."/>
            <person name="Lowry S."/>
            <person name="Lucas S."/>
            <person name="Nolan M."/>
            <person name="Copeland A."/>
            <person name="Glavina Del Rio T."/>
            <person name="Tice H."/>
            <person name="Cheng J.F."/>
            <person name="Han C."/>
            <person name="Pitluck S."/>
            <person name="Liolios K."/>
            <person name="Ivanova N."/>
            <person name="Mavromatis K."/>
            <person name="Mikhailova N."/>
            <person name="Pati A."/>
            <person name="Goodwin L."/>
            <person name="Chen A."/>
            <person name="Palaniappan K."/>
            <person name="Land M."/>
            <person name="Hauser L."/>
            <person name="Chang Y.J."/>
            <person name="Jeffries C.D."/>
            <person name="Rohde M."/>
            <person name="Goker M."/>
            <person name="Woyke T."/>
            <person name="Bristow J."/>
            <person name="Eisen J.A."/>
            <person name="Markowitz V."/>
            <person name="Hugenholtz P."/>
            <person name="Kyrpides N.C."/>
            <person name="Klenk H.P."/>
            <person name="Lapidus A."/>
        </authorList>
    </citation>
    <scope>NUCLEOTIDE SEQUENCE [LARGE SCALE GENOMIC DNA]</scope>
    <source>
        <strain evidence="3">ATCC 700542 / DSM 9946 / VI-R2</strain>
    </source>
</reference>
<dbReference type="Gene3D" id="3.60.10.10">
    <property type="entry name" value="Endonuclease/exonuclease/phosphatase"/>
    <property type="match status" value="1"/>
</dbReference>
<name>D7BD91_ALLS1</name>
<evidence type="ECO:0000313" key="3">
    <source>
        <dbReference type="Proteomes" id="UP000001916"/>
    </source>
</evidence>